<dbReference type="HOGENOM" id="CLU_2607631_0_0_1"/>
<evidence type="ECO:0000313" key="3">
    <source>
        <dbReference type="Proteomes" id="UP000001745"/>
    </source>
</evidence>
<accession>B8LU93</accession>
<evidence type="ECO:0000313" key="2">
    <source>
        <dbReference type="EMBL" id="EED22565.1"/>
    </source>
</evidence>
<keyword evidence="1" id="KW-0472">Membrane</keyword>
<dbReference type="Proteomes" id="UP000001745">
    <property type="component" value="Unassembled WGS sequence"/>
</dbReference>
<dbReference type="InParanoid" id="B8LU93"/>
<gene>
    <name evidence="2" type="ORF">TSTA_060570</name>
</gene>
<keyword evidence="1" id="KW-0812">Transmembrane</keyword>
<organism evidence="2 3">
    <name type="scientific">Talaromyces stipitatus (strain ATCC 10500 / CBS 375.48 / QM 6759 / NRRL 1006)</name>
    <name type="common">Penicillium stipitatum</name>
    <dbReference type="NCBI Taxonomy" id="441959"/>
    <lineage>
        <taxon>Eukaryota</taxon>
        <taxon>Fungi</taxon>
        <taxon>Dikarya</taxon>
        <taxon>Ascomycota</taxon>
        <taxon>Pezizomycotina</taxon>
        <taxon>Eurotiomycetes</taxon>
        <taxon>Eurotiomycetidae</taxon>
        <taxon>Eurotiales</taxon>
        <taxon>Trichocomaceae</taxon>
        <taxon>Talaromyces</taxon>
        <taxon>Talaromyces sect. Talaromyces</taxon>
    </lineage>
</organism>
<proteinExistence type="predicted"/>
<keyword evidence="1" id="KW-1133">Transmembrane helix</keyword>
<feature type="transmembrane region" description="Helical" evidence="1">
    <location>
        <begin position="12"/>
        <end position="31"/>
    </location>
</feature>
<dbReference type="GeneID" id="8108644"/>
<dbReference type="EMBL" id="EQ962652">
    <property type="protein sequence ID" value="EED22565.1"/>
    <property type="molecule type" value="Genomic_DNA"/>
</dbReference>
<sequence>MKFDYETLKHMGPFSITVSALGITGFALSSINHLRDLIGSLADAKAMVQDIAPSLRAIQRPLTALEQLVISDDMTYSAA</sequence>
<evidence type="ECO:0008006" key="4">
    <source>
        <dbReference type="Google" id="ProtNLM"/>
    </source>
</evidence>
<reference evidence="3" key="1">
    <citation type="journal article" date="2015" name="Genome Announc.">
        <title>Genome sequence of the AIDS-associated pathogen Penicillium marneffei (ATCC18224) and its near taxonomic relative Talaromyces stipitatus (ATCC10500).</title>
        <authorList>
            <person name="Nierman W.C."/>
            <person name="Fedorova-Abrams N.D."/>
            <person name="Andrianopoulos A."/>
        </authorList>
    </citation>
    <scope>NUCLEOTIDE SEQUENCE [LARGE SCALE GENOMIC DNA]</scope>
    <source>
        <strain evidence="3">ATCC 10500 / CBS 375.48 / QM 6759 / NRRL 1006</strain>
    </source>
</reference>
<evidence type="ECO:0000256" key="1">
    <source>
        <dbReference type="SAM" id="Phobius"/>
    </source>
</evidence>
<dbReference type="VEuPathDB" id="FungiDB:TSTA_060570"/>
<keyword evidence="3" id="KW-1185">Reference proteome</keyword>
<dbReference type="AlphaFoldDB" id="B8LU93"/>
<name>B8LU93_TALSN</name>
<dbReference type="OrthoDB" id="5408390at2759"/>
<dbReference type="RefSeq" id="XP_002339952.1">
    <property type="nucleotide sequence ID" value="XM_002339911.1"/>
</dbReference>
<protein>
    <recommendedName>
        <fullName evidence="4">Fungal N-terminal domain-containing protein</fullName>
    </recommendedName>
</protein>
<dbReference type="PhylomeDB" id="B8LU93"/>